<comment type="similarity">
    <text evidence="2">Belongs to the major facilitator superfamily. EmrB family.</text>
</comment>
<comment type="subcellular location">
    <subcellularLocation>
        <location evidence="1">Cell membrane</location>
        <topology evidence="1">Multi-pass membrane protein</topology>
    </subcellularLocation>
</comment>
<dbReference type="EMBL" id="JACXIZ010000015">
    <property type="protein sequence ID" value="MBD2845411.1"/>
    <property type="molecule type" value="Genomic_DNA"/>
</dbReference>
<evidence type="ECO:0000256" key="1">
    <source>
        <dbReference type="ARBA" id="ARBA00004651"/>
    </source>
</evidence>
<dbReference type="CDD" id="cd17503">
    <property type="entry name" value="MFS_LmrB_MDR_like"/>
    <property type="match status" value="1"/>
</dbReference>
<keyword evidence="7 8" id="KW-0472">Membrane</keyword>
<reference evidence="10" key="1">
    <citation type="submission" date="2020-09" db="EMBL/GenBank/DDBJ databases">
        <title>A novel bacterium of genus Paenibacillus, isolated from South China Sea.</title>
        <authorList>
            <person name="Huang H."/>
            <person name="Mo K."/>
            <person name="Hu Y."/>
        </authorList>
    </citation>
    <scope>NUCLEOTIDE SEQUENCE</scope>
    <source>
        <strain evidence="10">IB182496</strain>
    </source>
</reference>
<feature type="transmembrane region" description="Helical" evidence="8">
    <location>
        <begin position="179"/>
        <end position="200"/>
    </location>
</feature>
<feature type="transmembrane region" description="Helical" evidence="8">
    <location>
        <begin position="243"/>
        <end position="262"/>
    </location>
</feature>
<comment type="caution">
    <text evidence="10">The sequence shown here is derived from an EMBL/GenBank/DDBJ whole genome shotgun (WGS) entry which is preliminary data.</text>
</comment>
<dbReference type="InterPro" id="IPR020846">
    <property type="entry name" value="MFS_dom"/>
</dbReference>
<feature type="transmembrane region" description="Helical" evidence="8">
    <location>
        <begin position="21"/>
        <end position="40"/>
    </location>
</feature>
<feature type="transmembrane region" description="Helical" evidence="8">
    <location>
        <begin position="212"/>
        <end position="231"/>
    </location>
</feature>
<gene>
    <name evidence="10" type="ORF">IDH44_09435</name>
</gene>
<accession>A0A927BRH1</accession>
<dbReference type="SUPFAM" id="SSF103473">
    <property type="entry name" value="MFS general substrate transporter"/>
    <property type="match status" value="1"/>
</dbReference>
<sequence>MTGPKASSPAGHAATEAEFSLLKLLPPLLAIIIGMFMVILDTTVVNNAIPSLVIEFDTPLHTLQWAVTGYTLALSAVIPLAGWLSDRFSPKRVFVATIILFTIGSALCALATNPTELIIYRVIQGLGGGMVAPIGMALVFRLSPPDKRGAVMGVLGIPILLAPALGPVLSGYFVEYVSWQWIFLINVPIGVAAVIVGLRYLPVFDRAKPPALDILGMILGPIAFAMLAFGVSEGGADWGSARTLSGLIVGGVALILFIIVELRHRQPLLELRVFRSLAFTQGIVLLWILFAALFGSIILFPLLLQQVKGFSPLETGLILLPQALGSMLFMPIGGRLYDRIGAKPIVIAGTVFIATALLIMSQITLDRPTFAIMANLFLLGAGMGLSMMTMNTYILSAAPRELVNRVTPLTNSAQQVVISFAVAGLTGYLSSHTESLMASYTGSNPLEAAVTGFGDTFLLTSGLAMAGFVIALFMRRIQPAPKDAKQAGAAAESAMASH</sequence>
<feature type="transmembrane region" description="Helical" evidence="8">
    <location>
        <begin position="453"/>
        <end position="473"/>
    </location>
</feature>
<keyword evidence="4" id="KW-1003">Cell membrane</keyword>
<dbReference type="Pfam" id="PF07690">
    <property type="entry name" value="MFS_1"/>
    <property type="match status" value="1"/>
</dbReference>
<evidence type="ECO:0000256" key="8">
    <source>
        <dbReference type="SAM" id="Phobius"/>
    </source>
</evidence>
<evidence type="ECO:0000313" key="11">
    <source>
        <dbReference type="Proteomes" id="UP000621560"/>
    </source>
</evidence>
<keyword evidence="5 8" id="KW-0812">Transmembrane</keyword>
<keyword evidence="3" id="KW-0813">Transport</keyword>
<proteinExistence type="inferred from homology"/>
<protein>
    <submittedName>
        <fullName evidence="10">DHA2 family efflux MFS transporter permease subunit</fullName>
    </submittedName>
</protein>
<dbReference type="InterPro" id="IPR036259">
    <property type="entry name" value="MFS_trans_sf"/>
</dbReference>
<dbReference type="InterPro" id="IPR011701">
    <property type="entry name" value="MFS"/>
</dbReference>
<dbReference type="PRINTS" id="PR01036">
    <property type="entry name" value="TCRTETB"/>
</dbReference>
<evidence type="ECO:0000256" key="4">
    <source>
        <dbReference type="ARBA" id="ARBA00022475"/>
    </source>
</evidence>
<evidence type="ECO:0000256" key="7">
    <source>
        <dbReference type="ARBA" id="ARBA00023136"/>
    </source>
</evidence>
<dbReference type="AlphaFoldDB" id="A0A927BRH1"/>
<dbReference type="InterPro" id="IPR004638">
    <property type="entry name" value="EmrB-like"/>
</dbReference>
<feature type="transmembrane region" description="Helical" evidence="8">
    <location>
        <begin position="93"/>
        <end position="112"/>
    </location>
</feature>
<feature type="transmembrane region" description="Helical" evidence="8">
    <location>
        <begin position="316"/>
        <end position="333"/>
    </location>
</feature>
<evidence type="ECO:0000259" key="9">
    <source>
        <dbReference type="PROSITE" id="PS50850"/>
    </source>
</evidence>
<dbReference type="GO" id="GO:0005886">
    <property type="term" value="C:plasma membrane"/>
    <property type="evidence" value="ECO:0007669"/>
    <property type="project" value="UniProtKB-SubCell"/>
</dbReference>
<feature type="transmembrane region" description="Helical" evidence="8">
    <location>
        <begin position="283"/>
        <end position="304"/>
    </location>
</feature>
<dbReference type="Gene3D" id="1.20.1720.10">
    <property type="entry name" value="Multidrug resistance protein D"/>
    <property type="match status" value="1"/>
</dbReference>
<evidence type="ECO:0000313" key="10">
    <source>
        <dbReference type="EMBL" id="MBD2845411.1"/>
    </source>
</evidence>
<dbReference type="RefSeq" id="WP_190916995.1">
    <property type="nucleotide sequence ID" value="NZ_JACXIZ010000015.1"/>
</dbReference>
<feature type="transmembrane region" description="Helical" evidence="8">
    <location>
        <begin position="371"/>
        <end position="395"/>
    </location>
</feature>
<dbReference type="Proteomes" id="UP000621560">
    <property type="component" value="Unassembled WGS sequence"/>
</dbReference>
<evidence type="ECO:0000256" key="2">
    <source>
        <dbReference type="ARBA" id="ARBA00008537"/>
    </source>
</evidence>
<feature type="transmembrane region" description="Helical" evidence="8">
    <location>
        <begin position="152"/>
        <end position="173"/>
    </location>
</feature>
<feature type="transmembrane region" description="Helical" evidence="8">
    <location>
        <begin position="118"/>
        <end position="140"/>
    </location>
</feature>
<keyword evidence="11" id="KW-1185">Reference proteome</keyword>
<feature type="transmembrane region" description="Helical" evidence="8">
    <location>
        <begin position="345"/>
        <end position="365"/>
    </location>
</feature>
<evidence type="ECO:0000256" key="6">
    <source>
        <dbReference type="ARBA" id="ARBA00022989"/>
    </source>
</evidence>
<name>A0A927BRH1_9BACL</name>
<feature type="domain" description="Major facilitator superfamily (MFS) profile" evidence="9">
    <location>
        <begin position="27"/>
        <end position="479"/>
    </location>
</feature>
<dbReference type="NCBIfam" id="TIGR00711">
    <property type="entry name" value="efflux_EmrB"/>
    <property type="match status" value="1"/>
</dbReference>
<dbReference type="Gene3D" id="1.20.1250.20">
    <property type="entry name" value="MFS general substrate transporter like domains"/>
    <property type="match status" value="1"/>
</dbReference>
<dbReference type="PANTHER" id="PTHR42718">
    <property type="entry name" value="MAJOR FACILITATOR SUPERFAMILY MULTIDRUG TRANSPORTER MFSC"/>
    <property type="match status" value="1"/>
</dbReference>
<dbReference type="PROSITE" id="PS50850">
    <property type="entry name" value="MFS"/>
    <property type="match status" value="1"/>
</dbReference>
<feature type="transmembrane region" description="Helical" evidence="8">
    <location>
        <begin position="60"/>
        <end position="81"/>
    </location>
</feature>
<keyword evidence="6 8" id="KW-1133">Transmembrane helix</keyword>
<evidence type="ECO:0000256" key="3">
    <source>
        <dbReference type="ARBA" id="ARBA00022448"/>
    </source>
</evidence>
<dbReference type="PANTHER" id="PTHR42718:SF9">
    <property type="entry name" value="MAJOR FACILITATOR SUPERFAMILY MULTIDRUG TRANSPORTER MFSC"/>
    <property type="match status" value="1"/>
</dbReference>
<organism evidence="10 11">
    <name type="scientific">Paenibacillus sabuli</name>
    <dbReference type="NCBI Taxonomy" id="2772509"/>
    <lineage>
        <taxon>Bacteria</taxon>
        <taxon>Bacillati</taxon>
        <taxon>Bacillota</taxon>
        <taxon>Bacilli</taxon>
        <taxon>Bacillales</taxon>
        <taxon>Paenibacillaceae</taxon>
        <taxon>Paenibacillus</taxon>
    </lineage>
</organism>
<evidence type="ECO:0000256" key="5">
    <source>
        <dbReference type="ARBA" id="ARBA00022692"/>
    </source>
</evidence>
<dbReference type="GO" id="GO:0022857">
    <property type="term" value="F:transmembrane transporter activity"/>
    <property type="evidence" value="ECO:0007669"/>
    <property type="project" value="InterPro"/>
</dbReference>
<feature type="transmembrane region" description="Helical" evidence="8">
    <location>
        <begin position="416"/>
        <end position="433"/>
    </location>
</feature>